<dbReference type="Gene3D" id="2.60.200.10">
    <property type="match status" value="1"/>
</dbReference>
<dbReference type="OrthoDB" id="5973987at2759"/>
<comment type="caution">
    <text evidence="3">The sequence shown here is derived from an EMBL/GenBank/DDBJ whole genome shotgun (WGS) entry which is preliminary data.</text>
</comment>
<dbReference type="SUPFAM" id="SSF49879">
    <property type="entry name" value="SMAD/FHA domain"/>
    <property type="match status" value="1"/>
</dbReference>
<name>A0A3S3QQV1_9ACAR</name>
<evidence type="ECO:0000313" key="3">
    <source>
        <dbReference type="EMBL" id="RWS12554.1"/>
    </source>
</evidence>
<evidence type="ECO:0000259" key="2">
    <source>
        <dbReference type="PROSITE" id="PS51076"/>
    </source>
</evidence>
<protein>
    <recommendedName>
        <fullName evidence="2">MH2 domain-containing protein</fullName>
    </recommendedName>
</protein>
<sequence>KWEQIDDEIWGKIIYMERNRRVAKAYARAPVLSINGSEDGFDGYKIGLNGFDNPVNDALVKRVKRHVGQGVRIKIDETGNVIVKRLSNCDVFVGGWNREANSVSKEVLDLNGELEFNKSVKLFDMKKFQAGVNKELRSAYPDRRKLENQCICVIAFVKDAPSILDLPVWCLVINIVALDMLKSRLPPIMHKSETLPKFLSIFERPETIQDEDPYSLPSLPSSNNKQQYDTAKFRKPLAPEQTPPELPPRDLSKIKKSKTNHFTNVFKSLKPKNKENTKKDLKHKLQETKEDREYEDPYYCGMRARLCNQNLNSRQRKSIAAPIPYAEMRKTQSSGYLNSLFSYPTRSSSYYSYYDSSFESDPYAMSSTDYDIYGPIYGRIRNNYTHSIRNGFRDSGGEHLATEWD</sequence>
<dbReference type="Pfam" id="PF03166">
    <property type="entry name" value="MH2"/>
    <property type="match status" value="1"/>
</dbReference>
<proteinExistence type="predicted"/>
<dbReference type="GO" id="GO:0051239">
    <property type="term" value="P:regulation of multicellular organismal process"/>
    <property type="evidence" value="ECO:0007669"/>
    <property type="project" value="UniProtKB-ARBA"/>
</dbReference>
<dbReference type="GO" id="GO:0050793">
    <property type="term" value="P:regulation of developmental process"/>
    <property type="evidence" value="ECO:0007669"/>
    <property type="project" value="UniProtKB-ARBA"/>
</dbReference>
<keyword evidence="4" id="KW-1185">Reference proteome</keyword>
<accession>A0A3S3QQV1</accession>
<dbReference type="GO" id="GO:0009791">
    <property type="term" value="P:post-embryonic development"/>
    <property type="evidence" value="ECO:0007669"/>
    <property type="project" value="UniProtKB-ARBA"/>
</dbReference>
<feature type="region of interest" description="Disordered" evidence="1">
    <location>
        <begin position="234"/>
        <end position="254"/>
    </location>
</feature>
<evidence type="ECO:0000256" key="1">
    <source>
        <dbReference type="SAM" id="MobiDB-lite"/>
    </source>
</evidence>
<dbReference type="PANTHER" id="PTHR22742:SF2">
    <property type="entry name" value="EXPANSION, ISOFORM A-RELATED"/>
    <property type="match status" value="1"/>
</dbReference>
<dbReference type="InterPro" id="IPR008984">
    <property type="entry name" value="SMAD_FHA_dom_sf"/>
</dbReference>
<dbReference type="GO" id="GO:0006355">
    <property type="term" value="P:regulation of DNA-templated transcription"/>
    <property type="evidence" value="ECO:0007669"/>
    <property type="project" value="InterPro"/>
</dbReference>
<reference evidence="3 4" key="1">
    <citation type="journal article" date="2018" name="Gigascience">
        <title>Genomes of trombidid mites reveal novel predicted allergens and laterally-transferred genes associated with secondary metabolism.</title>
        <authorList>
            <person name="Dong X."/>
            <person name="Chaisiri K."/>
            <person name="Xia D."/>
            <person name="Armstrong S.D."/>
            <person name="Fang Y."/>
            <person name="Donnelly M.J."/>
            <person name="Kadowaki T."/>
            <person name="McGarry J.W."/>
            <person name="Darby A.C."/>
            <person name="Makepeace B.L."/>
        </authorList>
    </citation>
    <scope>NUCLEOTIDE SEQUENCE [LARGE SCALE GENOMIC DNA]</scope>
    <source>
        <strain evidence="3">UoL-WK</strain>
    </source>
</reference>
<dbReference type="PROSITE" id="PS51076">
    <property type="entry name" value="MH2"/>
    <property type="match status" value="1"/>
</dbReference>
<dbReference type="InterPro" id="IPR001132">
    <property type="entry name" value="SMAD_dom_Dwarfin-type"/>
</dbReference>
<dbReference type="EMBL" id="NCKU01001278">
    <property type="protein sequence ID" value="RWS12554.1"/>
    <property type="molecule type" value="Genomic_DNA"/>
</dbReference>
<feature type="non-terminal residue" evidence="3">
    <location>
        <position position="1"/>
    </location>
</feature>
<gene>
    <name evidence="3" type="ORF">B4U79_15579</name>
</gene>
<dbReference type="SMART" id="SM00524">
    <property type="entry name" value="DWB"/>
    <property type="match status" value="1"/>
</dbReference>
<evidence type="ECO:0000313" key="4">
    <source>
        <dbReference type="Proteomes" id="UP000285301"/>
    </source>
</evidence>
<organism evidence="3 4">
    <name type="scientific">Dinothrombium tinctorium</name>
    <dbReference type="NCBI Taxonomy" id="1965070"/>
    <lineage>
        <taxon>Eukaryota</taxon>
        <taxon>Metazoa</taxon>
        <taxon>Ecdysozoa</taxon>
        <taxon>Arthropoda</taxon>
        <taxon>Chelicerata</taxon>
        <taxon>Arachnida</taxon>
        <taxon>Acari</taxon>
        <taxon>Acariformes</taxon>
        <taxon>Trombidiformes</taxon>
        <taxon>Prostigmata</taxon>
        <taxon>Anystina</taxon>
        <taxon>Parasitengona</taxon>
        <taxon>Trombidioidea</taxon>
        <taxon>Trombidiidae</taxon>
        <taxon>Dinothrombium</taxon>
    </lineage>
</organism>
<dbReference type="InterPro" id="IPR017855">
    <property type="entry name" value="SMAD-like_dom_sf"/>
</dbReference>
<dbReference type="AlphaFoldDB" id="A0A3S3QQV1"/>
<dbReference type="PANTHER" id="PTHR22742">
    <property type="entry name" value="EXPANSION, ISOFORM A-RELATED"/>
    <property type="match status" value="1"/>
</dbReference>
<dbReference type="FunFam" id="2.60.200.10:FF:000006">
    <property type="entry name" value="Expansion, isoform A"/>
    <property type="match status" value="1"/>
</dbReference>
<feature type="domain" description="MH2" evidence="2">
    <location>
        <begin position="10"/>
        <end position="200"/>
    </location>
</feature>
<dbReference type="Proteomes" id="UP000285301">
    <property type="component" value="Unassembled WGS sequence"/>
</dbReference>